<dbReference type="eggNOG" id="KOG3010">
    <property type="taxonomic scope" value="Eukaryota"/>
</dbReference>
<comment type="similarity">
    <text evidence="1">Belongs to the methyltransferase superfamily.</text>
</comment>
<evidence type="ECO:0000313" key="5">
    <source>
        <dbReference type="EMBL" id="EDO48231.1"/>
    </source>
</evidence>
<dbReference type="CDD" id="cd02440">
    <property type="entry name" value="AdoMet_MTases"/>
    <property type="match status" value="1"/>
</dbReference>
<dbReference type="STRING" id="45351.A7RKE5"/>
<keyword evidence="3" id="KW-0808">Transferase</keyword>
<dbReference type="Proteomes" id="UP000001593">
    <property type="component" value="Unassembled WGS sequence"/>
</dbReference>
<name>A7RKE5_NEMVE</name>
<evidence type="ECO:0000313" key="6">
    <source>
        <dbReference type="Proteomes" id="UP000001593"/>
    </source>
</evidence>
<dbReference type="OMA" id="TRILMEV"/>
<dbReference type="InterPro" id="IPR051052">
    <property type="entry name" value="Diverse_substrate_MTase"/>
</dbReference>
<dbReference type="AlphaFoldDB" id="A7RKE5"/>
<dbReference type="HOGENOM" id="CLU_998544_0_0_1"/>
<keyword evidence="6" id="KW-1185">Reference proteome</keyword>
<dbReference type="PhylomeDB" id="A7RKE5"/>
<accession>A7RKE5</accession>
<dbReference type="SUPFAM" id="SSF53335">
    <property type="entry name" value="S-adenosyl-L-methionine-dependent methyltransferases"/>
    <property type="match status" value="1"/>
</dbReference>
<dbReference type="Gene3D" id="3.40.50.150">
    <property type="entry name" value="Vaccinia Virus protein VP39"/>
    <property type="match status" value="1"/>
</dbReference>
<organism evidence="5 6">
    <name type="scientific">Nematostella vectensis</name>
    <name type="common">Starlet sea anemone</name>
    <dbReference type="NCBI Taxonomy" id="45351"/>
    <lineage>
        <taxon>Eukaryota</taxon>
        <taxon>Metazoa</taxon>
        <taxon>Cnidaria</taxon>
        <taxon>Anthozoa</taxon>
        <taxon>Hexacorallia</taxon>
        <taxon>Actiniaria</taxon>
        <taxon>Edwardsiidae</taxon>
        <taxon>Nematostella</taxon>
    </lineage>
</organism>
<keyword evidence="2" id="KW-0489">Methyltransferase</keyword>
<evidence type="ECO:0000256" key="2">
    <source>
        <dbReference type="ARBA" id="ARBA00022603"/>
    </source>
</evidence>
<dbReference type="PANTHER" id="PTHR44942">
    <property type="entry name" value="METHYLTRANSF_11 DOMAIN-CONTAINING PROTEIN"/>
    <property type="match status" value="1"/>
</dbReference>
<sequence>MVKGSQVVLPVHQELHNKAVRAFKKADSYHLIRPKYTPEATEYLLQLTGILTSDHKVASNKPLTILEIGCGTGLLTDTLTKVLKGADNVKIMAADPLESMREVFQKNFKEFMNNSSSPKLEFHACVAEKLPFPDESIDLIVAGASYHWFANQEAYREIARVLVPHGKIAYITNLPNEFSGPVWCQELWKLLWEAYKHSNVSSERADLWRNEMKKSGLFTDVVDDYTKTNFEECDMETCINSFTSYSMVQAGSDEVRRNFEEGFRQVMHEHFTAKGIEFTGIPYQVDIHYCQKK</sequence>
<proteinExistence type="inferred from homology"/>
<dbReference type="GO" id="GO:0032259">
    <property type="term" value="P:methylation"/>
    <property type="evidence" value="ECO:0007669"/>
    <property type="project" value="UniProtKB-KW"/>
</dbReference>
<dbReference type="InParanoid" id="A7RKE5"/>
<evidence type="ECO:0000259" key="4">
    <source>
        <dbReference type="Pfam" id="PF08241"/>
    </source>
</evidence>
<dbReference type="InterPro" id="IPR029063">
    <property type="entry name" value="SAM-dependent_MTases_sf"/>
</dbReference>
<feature type="domain" description="Methyltransferase type 11" evidence="4">
    <location>
        <begin position="66"/>
        <end position="169"/>
    </location>
</feature>
<reference evidence="5 6" key="1">
    <citation type="journal article" date="2007" name="Science">
        <title>Sea anemone genome reveals ancestral eumetazoan gene repertoire and genomic organization.</title>
        <authorList>
            <person name="Putnam N.H."/>
            <person name="Srivastava M."/>
            <person name="Hellsten U."/>
            <person name="Dirks B."/>
            <person name="Chapman J."/>
            <person name="Salamov A."/>
            <person name="Terry A."/>
            <person name="Shapiro H."/>
            <person name="Lindquist E."/>
            <person name="Kapitonov V.V."/>
            <person name="Jurka J."/>
            <person name="Genikhovich G."/>
            <person name="Grigoriev I.V."/>
            <person name="Lucas S.M."/>
            <person name="Steele R.E."/>
            <person name="Finnerty J.R."/>
            <person name="Technau U."/>
            <person name="Martindale M.Q."/>
            <person name="Rokhsar D.S."/>
        </authorList>
    </citation>
    <scope>NUCLEOTIDE SEQUENCE [LARGE SCALE GENOMIC DNA]</scope>
    <source>
        <strain evidence="6">CH2 X CH6</strain>
    </source>
</reference>
<dbReference type="InterPro" id="IPR013216">
    <property type="entry name" value="Methyltransf_11"/>
</dbReference>
<protein>
    <recommendedName>
        <fullName evidence="4">Methyltransferase type 11 domain-containing protein</fullName>
    </recommendedName>
</protein>
<dbReference type="PANTHER" id="PTHR44942:SF4">
    <property type="entry name" value="METHYLTRANSFERASE TYPE 11 DOMAIN-CONTAINING PROTEIN"/>
    <property type="match status" value="1"/>
</dbReference>
<dbReference type="EMBL" id="DS469515">
    <property type="protein sequence ID" value="EDO48231.1"/>
    <property type="molecule type" value="Genomic_DNA"/>
</dbReference>
<dbReference type="GO" id="GO:0008168">
    <property type="term" value="F:methyltransferase activity"/>
    <property type="evidence" value="ECO:0000318"/>
    <property type="project" value="GO_Central"/>
</dbReference>
<dbReference type="GO" id="GO:0008757">
    <property type="term" value="F:S-adenosylmethionine-dependent methyltransferase activity"/>
    <property type="evidence" value="ECO:0007669"/>
    <property type="project" value="InterPro"/>
</dbReference>
<dbReference type="Pfam" id="PF08241">
    <property type="entry name" value="Methyltransf_11"/>
    <property type="match status" value="1"/>
</dbReference>
<evidence type="ECO:0000256" key="3">
    <source>
        <dbReference type="ARBA" id="ARBA00022679"/>
    </source>
</evidence>
<gene>
    <name evidence="5" type="ORF">NEMVEDRAFT_v1g238915</name>
</gene>
<evidence type="ECO:0000256" key="1">
    <source>
        <dbReference type="ARBA" id="ARBA00008361"/>
    </source>
</evidence>
<dbReference type="KEGG" id="nve:5520465"/>